<feature type="non-terminal residue" evidence="1">
    <location>
        <position position="136"/>
    </location>
</feature>
<comment type="caution">
    <text evidence="1">The sequence shown here is derived from an EMBL/GenBank/DDBJ whole genome shotgun (WGS) entry which is preliminary data.</text>
</comment>
<gene>
    <name evidence="1" type="ORF">VP01_10259g1</name>
</gene>
<dbReference type="OrthoDB" id="2367476at2759"/>
<evidence type="ECO:0000313" key="2">
    <source>
        <dbReference type="Proteomes" id="UP000037035"/>
    </source>
</evidence>
<dbReference type="EMBL" id="LAVV01000287">
    <property type="protein sequence ID" value="KNZ64466.1"/>
    <property type="molecule type" value="Genomic_DNA"/>
</dbReference>
<protein>
    <submittedName>
        <fullName evidence="1">Uncharacterized protein</fullName>
    </submittedName>
</protein>
<proteinExistence type="predicted"/>
<dbReference type="PANTHER" id="PTHR33266:SF1">
    <property type="entry name" value="F-BOX DOMAIN-CONTAINING PROTEIN"/>
    <property type="match status" value="1"/>
</dbReference>
<evidence type="ECO:0000313" key="1">
    <source>
        <dbReference type="EMBL" id="KNZ64466.1"/>
    </source>
</evidence>
<dbReference type="VEuPathDB" id="FungiDB:VP01_10259g1"/>
<accession>A0A0L6VUS5</accession>
<dbReference type="PANTHER" id="PTHR33266">
    <property type="entry name" value="CHROMOSOME 15, WHOLE GENOME SHOTGUN SEQUENCE"/>
    <property type="match status" value="1"/>
</dbReference>
<name>A0A0L6VUS5_9BASI</name>
<keyword evidence="2" id="KW-1185">Reference proteome</keyword>
<organism evidence="1 2">
    <name type="scientific">Puccinia sorghi</name>
    <dbReference type="NCBI Taxonomy" id="27349"/>
    <lineage>
        <taxon>Eukaryota</taxon>
        <taxon>Fungi</taxon>
        <taxon>Dikarya</taxon>
        <taxon>Basidiomycota</taxon>
        <taxon>Pucciniomycotina</taxon>
        <taxon>Pucciniomycetes</taxon>
        <taxon>Pucciniales</taxon>
        <taxon>Pucciniaceae</taxon>
        <taxon>Puccinia</taxon>
    </lineage>
</organism>
<feature type="non-terminal residue" evidence="1">
    <location>
        <position position="1"/>
    </location>
</feature>
<dbReference type="Proteomes" id="UP000037035">
    <property type="component" value="Unassembled WGS sequence"/>
</dbReference>
<sequence length="136" mass="15055">PSLRHYGSDHELFSPIFKISSIDLFVAKALSSWDEFLWRGSTAMAPHFMGYISMKHSIKIIAKLLCKAIPPSPCDLTNPQCFAFLGSVIQTQLCSYSPINLELVSSHAAHCLFIDSSQEVIVSDYPPQFVYASAAN</sequence>
<reference evidence="1 2" key="1">
    <citation type="submission" date="2015-08" db="EMBL/GenBank/DDBJ databases">
        <title>Next Generation Sequencing and Analysis of the Genome of Puccinia sorghi L Schw, the Causal Agent of Maize Common Rust.</title>
        <authorList>
            <person name="Rochi L."/>
            <person name="Burguener G."/>
            <person name="Darino M."/>
            <person name="Turjanski A."/>
            <person name="Kreff E."/>
            <person name="Dieguez M.J."/>
            <person name="Sacco F."/>
        </authorList>
    </citation>
    <scope>NUCLEOTIDE SEQUENCE [LARGE SCALE GENOMIC DNA]</scope>
    <source>
        <strain evidence="1 2">RO10H11247</strain>
    </source>
</reference>
<dbReference type="AlphaFoldDB" id="A0A0L6VUS5"/>